<protein>
    <submittedName>
        <fullName evidence="5">Alpha/beta hydrolase fold domain-containing protein</fullName>
    </submittedName>
</protein>
<evidence type="ECO:0000313" key="6">
    <source>
        <dbReference type="EMBL" id="MSC32134.1"/>
    </source>
</evidence>
<dbReference type="OrthoDB" id="9815425at2"/>
<dbReference type="InterPro" id="IPR029058">
    <property type="entry name" value="AB_hydrolase_fold"/>
</dbReference>
<dbReference type="InterPro" id="IPR033140">
    <property type="entry name" value="Lipase_GDXG_put_SER_AS"/>
</dbReference>
<evidence type="ECO:0000256" key="2">
    <source>
        <dbReference type="ARBA" id="ARBA00022801"/>
    </source>
</evidence>
<feature type="domain" description="Alpha/beta hydrolase fold-3" evidence="4">
    <location>
        <begin position="116"/>
        <end position="339"/>
    </location>
</feature>
<sequence>MRKYDKQLLEQIRAKEHVEMIGGVPVLMKPVPDDERKHVLDPRLLEVIRMKQKMFAQRSQNGYRLSQERYRPDKVTEDLCEVQIEVEEQLIDIQHDHKIDVYLYRRQDDQGPLPVLIYFHGGGMTAGDMRLFANQMRLIAELAHAVVVFPEYRLAPECPYPASIEDAWGTVQWVVEHAEQLNVDLERLMVAGDSAGGALTNACLLKDETGVIKKAFEIYPAVDSTDYHKQLRYPWSYDVYPIVEDQRKEAYSRIARIKNSIGVSEAESLYLQGKTCYENPLVSVIYAPAERLAKFPPLVIVSAEYDYLRVGSDYFVSLLQDVGVNVKSVRYCGCDHGFLDMLGTIVQSEDLCHLIAGEIQAMDK</sequence>
<name>A0A6N7S3Y8_9FIRM</name>
<reference evidence="7 8" key="1">
    <citation type="journal article" date="2019" name="Nat. Med.">
        <title>A library of human gut bacterial isolates paired with longitudinal multiomics data enables mechanistic microbiome research.</title>
        <authorList>
            <person name="Poyet M."/>
            <person name="Groussin M."/>
            <person name="Gibbons S.M."/>
            <person name="Avila-Pacheco J."/>
            <person name="Jiang X."/>
            <person name="Kearney S.M."/>
            <person name="Perrotta A.R."/>
            <person name="Berdy B."/>
            <person name="Zhao S."/>
            <person name="Lieberman T.D."/>
            <person name="Swanson P.K."/>
            <person name="Smith M."/>
            <person name="Roesemann S."/>
            <person name="Alexander J.E."/>
            <person name="Rich S.A."/>
            <person name="Livny J."/>
            <person name="Vlamakis H."/>
            <person name="Clish C."/>
            <person name="Bullock K."/>
            <person name="Deik A."/>
            <person name="Scott J."/>
            <person name="Pierce K.A."/>
            <person name="Xavier R.J."/>
            <person name="Alm E.J."/>
        </authorList>
    </citation>
    <scope>NUCLEOTIDE SEQUENCE [LARGE SCALE GENOMIC DNA]</scope>
    <source>
        <strain evidence="5 7">BIOML-A4</strain>
        <strain evidence="6 8">BIOML-A5</strain>
    </source>
</reference>
<dbReference type="Pfam" id="PF07859">
    <property type="entry name" value="Abhydrolase_3"/>
    <property type="match status" value="1"/>
</dbReference>
<dbReference type="EMBL" id="WKPI01000003">
    <property type="protein sequence ID" value="MSC32134.1"/>
    <property type="molecule type" value="Genomic_DNA"/>
</dbReference>
<dbReference type="InterPro" id="IPR013094">
    <property type="entry name" value="AB_hydrolase_3"/>
</dbReference>
<dbReference type="Gene3D" id="3.40.50.1820">
    <property type="entry name" value="alpha/beta hydrolase"/>
    <property type="match status" value="1"/>
</dbReference>
<evidence type="ECO:0000259" key="4">
    <source>
        <dbReference type="Pfam" id="PF07859"/>
    </source>
</evidence>
<keyword evidence="2 5" id="KW-0378">Hydrolase</keyword>
<comment type="similarity">
    <text evidence="1">Belongs to the 'GDXG' lipolytic enzyme family.</text>
</comment>
<evidence type="ECO:0000256" key="1">
    <source>
        <dbReference type="ARBA" id="ARBA00010515"/>
    </source>
</evidence>
<evidence type="ECO:0000313" key="5">
    <source>
        <dbReference type="EMBL" id="MSA88587.1"/>
    </source>
</evidence>
<organism evidence="5 7">
    <name type="scientific">Holdemania massiliensis</name>
    <dbReference type="NCBI Taxonomy" id="1468449"/>
    <lineage>
        <taxon>Bacteria</taxon>
        <taxon>Bacillati</taxon>
        <taxon>Bacillota</taxon>
        <taxon>Erysipelotrichia</taxon>
        <taxon>Erysipelotrichales</taxon>
        <taxon>Erysipelotrichaceae</taxon>
        <taxon>Holdemania</taxon>
    </lineage>
</organism>
<evidence type="ECO:0000313" key="7">
    <source>
        <dbReference type="Proteomes" id="UP000433575"/>
    </source>
</evidence>
<proteinExistence type="inferred from homology"/>
<comment type="caution">
    <text evidence="5">The sequence shown here is derived from an EMBL/GenBank/DDBJ whole genome shotgun (WGS) entry which is preliminary data.</text>
</comment>
<keyword evidence="8" id="KW-1185">Reference proteome</keyword>
<dbReference type="PANTHER" id="PTHR48081">
    <property type="entry name" value="AB HYDROLASE SUPERFAMILY PROTEIN C4A8.06C"/>
    <property type="match status" value="1"/>
</dbReference>
<dbReference type="PROSITE" id="PS01174">
    <property type="entry name" value="LIPASE_GDXG_SER"/>
    <property type="match status" value="1"/>
</dbReference>
<evidence type="ECO:0000313" key="8">
    <source>
        <dbReference type="Proteomes" id="UP000480929"/>
    </source>
</evidence>
<feature type="active site" evidence="3">
    <location>
        <position position="194"/>
    </location>
</feature>
<dbReference type="GO" id="GO:0016787">
    <property type="term" value="F:hydrolase activity"/>
    <property type="evidence" value="ECO:0007669"/>
    <property type="project" value="UniProtKB-KW"/>
</dbReference>
<dbReference type="AlphaFoldDB" id="A0A6N7S3Y8"/>
<dbReference type="Proteomes" id="UP000480929">
    <property type="component" value="Unassembled WGS sequence"/>
</dbReference>
<dbReference type="EMBL" id="WKPJ01000004">
    <property type="protein sequence ID" value="MSA88587.1"/>
    <property type="molecule type" value="Genomic_DNA"/>
</dbReference>
<dbReference type="RefSeq" id="WP_154238112.1">
    <property type="nucleotide sequence ID" value="NZ_CALJPI010000303.1"/>
</dbReference>
<dbReference type="PANTHER" id="PTHR48081:SF8">
    <property type="entry name" value="ALPHA_BETA HYDROLASE FOLD-3 DOMAIN-CONTAINING PROTEIN-RELATED"/>
    <property type="match status" value="1"/>
</dbReference>
<dbReference type="SUPFAM" id="SSF53474">
    <property type="entry name" value="alpha/beta-Hydrolases"/>
    <property type="match status" value="1"/>
</dbReference>
<dbReference type="InterPro" id="IPR050300">
    <property type="entry name" value="GDXG_lipolytic_enzyme"/>
</dbReference>
<dbReference type="Proteomes" id="UP000433575">
    <property type="component" value="Unassembled WGS sequence"/>
</dbReference>
<accession>A0A6N7S3Y8</accession>
<gene>
    <name evidence="6" type="ORF">GKD88_03265</name>
    <name evidence="5" type="ORF">GKE08_04535</name>
</gene>
<evidence type="ECO:0000256" key="3">
    <source>
        <dbReference type="PROSITE-ProRule" id="PRU10038"/>
    </source>
</evidence>